<gene>
    <name evidence="2" type="ORF">Sradi_1013900</name>
</gene>
<evidence type="ECO:0000256" key="1">
    <source>
        <dbReference type="SAM" id="MobiDB-lite"/>
    </source>
</evidence>
<proteinExistence type="predicted"/>
<evidence type="ECO:0000313" key="2">
    <source>
        <dbReference type="EMBL" id="KAL0424791.1"/>
    </source>
</evidence>
<feature type="region of interest" description="Disordered" evidence="1">
    <location>
        <begin position="14"/>
        <end position="39"/>
    </location>
</feature>
<name>A0AAW2V5X4_SESRA</name>
<sequence length="82" mass="8689">MLVLGGRASSVMIAKKHDDTSSDDVEPGPLFPEDTAETSAGNPSLAAVAAAAHLHSSLCDYCKEAALFVEFGLVWSERCMYV</sequence>
<organism evidence="2">
    <name type="scientific">Sesamum radiatum</name>
    <name type="common">Black benniseed</name>
    <dbReference type="NCBI Taxonomy" id="300843"/>
    <lineage>
        <taxon>Eukaryota</taxon>
        <taxon>Viridiplantae</taxon>
        <taxon>Streptophyta</taxon>
        <taxon>Embryophyta</taxon>
        <taxon>Tracheophyta</taxon>
        <taxon>Spermatophyta</taxon>
        <taxon>Magnoliopsida</taxon>
        <taxon>eudicotyledons</taxon>
        <taxon>Gunneridae</taxon>
        <taxon>Pentapetalae</taxon>
        <taxon>asterids</taxon>
        <taxon>lamiids</taxon>
        <taxon>Lamiales</taxon>
        <taxon>Pedaliaceae</taxon>
        <taxon>Sesamum</taxon>
    </lineage>
</organism>
<comment type="caution">
    <text evidence="2">The sequence shown here is derived from an EMBL/GenBank/DDBJ whole genome shotgun (WGS) entry which is preliminary data.</text>
</comment>
<accession>A0AAW2V5X4</accession>
<dbReference type="AlphaFoldDB" id="A0AAW2V5X4"/>
<dbReference type="EMBL" id="JACGWJ010000004">
    <property type="protein sequence ID" value="KAL0424791.1"/>
    <property type="molecule type" value="Genomic_DNA"/>
</dbReference>
<reference evidence="2" key="2">
    <citation type="journal article" date="2024" name="Plant">
        <title>Genomic evolution and insights into agronomic trait innovations of Sesamum species.</title>
        <authorList>
            <person name="Miao H."/>
            <person name="Wang L."/>
            <person name="Qu L."/>
            <person name="Liu H."/>
            <person name="Sun Y."/>
            <person name="Le M."/>
            <person name="Wang Q."/>
            <person name="Wei S."/>
            <person name="Zheng Y."/>
            <person name="Lin W."/>
            <person name="Duan Y."/>
            <person name="Cao H."/>
            <person name="Xiong S."/>
            <person name="Wang X."/>
            <person name="Wei L."/>
            <person name="Li C."/>
            <person name="Ma Q."/>
            <person name="Ju M."/>
            <person name="Zhao R."/>
            <person name="Li G."/>
            <person name="Mu C."/>
            <person name="Tian Q."/>
            <person name="Mei H."/>
            <person name="Zhang T."/>
            <person name="Gao T."/>
            <person name="Zhang H."/>
        </authorList>
    </citation>
    <scope>NUCLEOTIDE SEQUENCE</scope>
    <source>
        <strain evidence="2">G02</strain>
    </source>
</reference>
<protein>
    <submittedName>
        <fullName evidence="2">Uncharacterized protein</fullName>
    </submittedName>
</protein>
<reference evidence="2" key="1">
    <citation type="submission" date="2020-06" db="EMBL/GenBank/DDBJ databases">
        <authorList>
            <person name="Li T."/>
            <person name="Hu X."/>
            <person name="Zhang T."/>
            <person name="Song X."/>
            <person name="Zhang H."/>
            <person name="Dai N."/>
            <person name="Sheng W."/>
            <person name="Hou X."/>
            <person name="Wei L."/>
        </authorList>
    </citation>
    <scope>NUCLEOTIDE SEQUENCE</scope>
    <source>
        <strain evidence="2">G02</strain>
        <tissue evidence="2">Leaf</tissue>
    </source>
</reference>